<proteinExistence type="predicted"/>
<name>A0ACB7T844_HYAAI</name>
<evidence type="ECO:0000313" key="1">
    <source>
        <dbReference type="EMBL" id="KAH6943160.1"/>
    </source>
</evidence>
<dbReference type="EMBL" id="CM023490">
    <property type="protein sequence ID" value="KAH6943160.1"/>
    <property type="molecule type" value="Genomic_DNA"/>
</dbReference>
<accession>A0ACB7T844</accession>
<dbReference type="Proteomes" id="UP000821845">
    <property type="component" value="Chromosome 10"/>
</dbReference>
<evidence type="ECO:0000313" key="2">
    <source>
        <dbReference type="Proteomes" id="UP000821845"/>
    </source>
</evidence>
<protein>
    <submittedName>
        <fullName evidence="1">Uncharacterized protein</fullName>
    </submittedName>
</protein>
<sequence length="117" mass="12482">MSPFRHQHIAVSVFDSGTATLVSEATSSCGDVSHASASYDNDTRIVWRGIEAAYPNTAEVKTFPQPAVTVSFILAVVFMEIGIHAVPLPPGSDVLPNFATSSRPVTIFAPPRLQNQA</sequence>
<comment type="caution">
    <text evidence="1">The sequence shown here is derived from an EMBL/GenBank/DDBJ whole genome shotgun (WGS) entry which is preliminary data.</text>
</comment>
<gene>
    <name evidence="1" type="ORF">HPB50_016692</name>
</gene>
<keyword evidence="2" id="KW-1185">Reference proteome</keyword>
<organism evidence="1 2">
    <name type="scientific">Hyalomma asiaticum</name>
    <name type="common">Tick</name>
    <dbReference type="NCBI Taxonomy" id="266040"/>
    <lineage>
        <taxon>Eukaryota</taxon>
        <taxon>Metazoa</taxon>
        <taxon>Ecdysozoa</taxon>
        <taxon>Arthropoda</taxon>
        <taxon>Chelicerata</taxon>
        <taxon>Arachnida</taxon>
        <taxon>Acari</taxon>
        <taxon>Parasitiformes</taxon>
        <taxon>Ixodida</taxon>
        <taxon>Ixodoidea</taxon>
        <taxon>Ixodidae</taxon>
        <taxon>Hyalomminae</taxon>
        <taxon>Hyalomma</taxon>
    </lineage>
</organism>
<reference evidence="1" key="1">
    <citation type="submission" date="2020-05" db="EMBL/GenBank/DDBJ databases">
        <title>Large-scale comparative analyses of tick genomes elucidate their genetic diversity and vector capacities.</title>
        <authorList>
            <person name="Jia N."/>
            <person name="Wang J."/>
            <person name="Shi W."/>
            <person name="Du L."/>
            <person name="Sun Y."/>
            <person name="Zhan W."/>
            <person name="Jiang J."/>
            <person name="Wang Q."/>
            <person name="Zhang B."/>
            <person name="Ji P."/>
            <person name="Sakyi L.B."/>
            <person name="Cui X."/>
            <person name="Yuan T."/>
            <person name="Jiang B."/>
            <person name="Yang W."/>
            <person name="Lam T.T.-Y."/>
            <person name="Chang Q."/>
            <person name="Ding S."/>
            <person name="Wang X."/>
            <person name="Zhu J."/>
            <person name="Ruan X."/>
            <person name="Zhao L."/>
            <person name="Wei J."/>
            <person name="Que T."/>
            <person name="Du C."/>
            <person name="Cheng J."/>
            <person name="Dai P."/>
            <person name="Han X."/>
            <person name="Huang E."/>
            <person name="Gao Y."/>
            <person name="Liu J."/>
            <person name="Shao H."/>
            <person name="Ye R."/>
            <person name="Li L."/>
            <person name="Wei W."/>
            <person name="Wang X."/>
            <person name="Wang C."/>
            <person name="Yang T."/>
            <person name="Huo Q."/>
            <person name="Li W."/>
            <person name="Guo W."/>
            <person name="Chen H."/>
            <person name="Zhou L."/>
            <person name="Ni X."/>
            <person name="Tian J."/>
            <person name="Zhou Y."/>
            <person name="Sheng Y."/>
            <person name="Liu T."/>
            <person name="Pan Y."/>
            <person name="Xia L."/>
            <person name="Li J."/>
            <person name="Zhao F."/>
            <person name="Cao W."/>
        </authorList>
    </citation>
    <scope>NUCLEOTIDE SEQUENCE</scope>
    <source>
        <strain evidence="1">Hyas-2018</strain>
    </source>
</reference>